<dbReference type="InterPro" id="IPR000182">
    <property type="entry name" value="GNAT_dom"/>
</dbReference>
<reference evidence="4 5" key="1">
    <citation type="submission" date="2019-11" db="EMBL/GenBank/DDBJ databases">
        <title>Novel Deefgea species.</title>
        <authorList>
            <person name="Han J.-H."/>
        </authorList>
    </citation>
    <scope>NUCLEOTIDE SEQUENCE [LARGE SCALE GENOMIC DNA]</scope>
    <source>
        <strain evidence="4 5">LMG 24817</strain>
    </source>
</reference>
<comment type="caution">
    <text evidence="4">The sequence shown here is derived from an EMBL/GenBank/DDBJ whole genome shotgun (WGS) entry which is preliminary data.</text>
</comment>
<dbReference type="Proteomes" id="UP001195660">
    <property type="component" value="Unassembled WGS sequence"/>
</dbReference>
<sequence length="186" mass="20801">MTLETQHSKHHNLNTHSSSRLIPKMQSISIRTQTANDIQAILEIQAACYPADFIESAATLQRKQALAPKCSWLIEIEGQTLGYLFCHPWHGNTPPALGQKLAELPAHADRFYIHDLAILPTARGQQLADRLIQHALEWAKQSQFSQAMLVAVLGADSFWRKHQFTTQAAVEFSGYGDKAVCMSRPL</sequence>
<dbReference type="PROSITE" id="PS51186">
    <property type="entry name" value="GNAT"/>
    <property type="match status" value="1"/>
</dbReference>
<keyword evidence="2" id="KW-0012">Acyltransferase</keyword>
<name>A0ABS2C9P3_9NEIS</name>
<accession>A0ABS2C9P3</accession>
<organism evidence="4 5">
    <name type="scientific">Deefgea chitinilytica</name>
    <dbReference type="NCBI Taxonomy" id="570276"/>
    <lineage>
        <taxon>Bacteria</taxon>
        <taxon>Pseudomonadati</taxon>
        <taxon>Pseudomonadota</taxon>
        <taxon>Betaproteobacteria</taxon>
        <taxon>Neisseriales</taxon>
        <taxon>Chitinibacteraceae</taxon>
        <taxon>Deefgea</taxon>
    </lineage>
</organism>
<dbReference type="EMBL" id="WOFE01000001">
    <property type="protein sequence ID" value="MBM5570843.1"/>
    <property type="molecule type" value="Genomic_DNA"/>
</dbReference>
<dbReference type="InterPro" id="IPR016181">
    <property type="entry name" value="Acyl_CoA_acyltransferase"/>
</dbReference>
<dbReference type="PANTHER" id="PTHR43877">
    <property type="entry name" value="AMINOALKYLPHOSPHONATE N-ACETYLTRANSFERASE-RELATED-RELATED"/>
    <property type="match status" value="1"/>
</dbReference>
<keyword evidence="1" id="KW-0808">Transferase</keyword>
<proteinExistence type="predicted"/>
<dbReference type="Pfam" id="PF00583">
    <property type="entry name" value="Acetyltransf_1"/>
    <property type="match status" value="1"/>
</dbReference>
<evidence type="ECO:0000256" key="2">
    <source>
        <dbReference type="ARBA" id="ARBA00023315"/>
    </source>
</evidence>
<evidence type="ECO:0000313" key="4">
    <source>
        <dbReference type="EMBL" id="MBM5570843.1"/>
    </source>
</evidence>
<dbReference type="InterPro" id="IPR050832">
    <property type="entry name" value="Bact_Acetyltransf"/>
</dbReference>
<protein>
    <submittedName>
        <fullName evidence="4">GNAT family N-acetyltransferase</fullName>
    </submittedName>
</protein>
<dbReference type="Gene3D" id="3.40.630.30">
    <property type="match status" value="1"/>
</dbReference>
<evidence type="ECO:0000259" key="3">
    <source>
        <dbReference type="PROSITE" id="PS51186"/>
    </source>
</evidence>
<gene>
    <name evidence="4" type="ORF">GM173_04520</name>
</gene>
<evidence type="ECO:0000313" key="5">
    <source>
        <dbReference type="Proteomes" id="UP001195660"/>
    </source>
</evidence>
<dbReference type="SUPFAM" id="SSF55729">
    <property type="entry name" value="Acyl-CoA N-acyltransferases (Nat)"/>
    <property type="match status" value="1"/>
</dbReference>
<dbReference type="CDD" id="cd04301">
    <property type="entry name" value="NAT_SF"/>
    <property type="match status" value="1"/>
</dbReference>
<evidence type="ECO:0000256" key="1">
    <source>
        <dbReference type="ARBA" id="ARBA00022679"/>
    </source>
</evidence>
<feature type="domain" description="N-acetyltransferase" evidence="3">
    <location>
        <begin position="28"/>
        <end position="186"/>
    </location>
</feature>
<keyword evidence="5" id="KW-1185">Reference proteome</keyword>